<evidence type="ECO:0000256" key="1">
    <source>
        <dbReference type="ARBA" id="ARBA00022475"/>
    </source>
</evidence>
<organism evidence="14 15">
    <name type="scientific">Salinispora tropica (strain ATCC BAA-916 / DSM 44818 / JCM 13857 / NBRC 105044 / CNB-440)</name>
    <dbReference type="NCBI Taxonomy" id="369723"/>
    <lineage>
        <taxon>Bacteria</taxon>
        <taxon>Bacillati</taxon>
        <taxon>Actinomycetota</taxon>
        <taxon>Actinomycetes</taxon>
        <taxon>Micromonosporales</taxon>
        <taxon>Micromonosporaceae</taxon>
        <taxon>Salinispora</taxon>
    </lineage>
</organism>
<name>A4XBT1_SALTO</name>
<protein>
    <submittedName>
        <fullName evidence="14">Peptidase M48, Ste24p</fullName>
    </submittedName>
</protein>
<keyword evidence="15" id="KW-1185">Reference proteome</keyword>
<keyword evidence="2 10" id="KW-0645">Protease</keyword>
<dbReference type="InterPro" id="IPR050083">
    <property type="entry name" value="HtpX_protease"/>
</dbReference>
<keyword evidence="1" id="KW-1003">Cell membrane</keyword>
<evidence type="ECO:0000256" key="12">
    <source>
        <dbReference type="SAM" id="Phobius"/>
    </source>
</evidence>
<evidence type="ECO:0000256" key="2">
    <source>
        <dbReference type="ARBA" id="ARBA00022670"/>
    </source>
</evidence>
<dbReference type="Proteomes" id="UP000000235">
    <property type="component" value="Chromosome"/>
</dbReference>
<dbReference type="KEGG" id="stp:Strop_3958"/>
<dbReference type="Gene3D" id="3.30.2010.10">
    <property type="entry name" value="Metalloproteases ('zincins'), catalytic domain"/>
    <property type="match status" value="1"/>
</dbReference>
<dbReference type="EMBL" id="CP000667">
    <property type="protein sequence ID" value="ABP56388.1"/>
    <property type="molecule type" value="Genomic_DNA"/>
</dbReference>
<gene>
    <name evidence="14" type="ordered locus">Strop_3958</name>
</gene>
<dbReference type="PATRIC" id="fig|369723.5.peg.4086"/>
<feature type="region of interest" description="Disordered" evidence="11">
    <location>
        <begin position="21"/>
        <end position="53"/>
    </location>
</feature>
<evidence type="ECO:0000256" key="11">
    <source>
        <dbReference type="SAM" id="MobiDB-lite"/>
    </source>
</evidence>
<evidence type="ECO:0000256" key="4">
    <source>
        <dbReference type="ARBA" id="ARBA00022723"/>
    </source>
</evidence>
<feature type="transmembrane region" description="Helical" evidence="12">
    <location>
        <begin position="297"/>
        <end position="318"/>
    </location>
</feature>
<dbReference type="PANTHER" id="PTHR43221">
    <property type="entry name" value="PROTEASE HTPX"/>
    <property type="match status" value="1"/>
</dbReference>
<feature type="region of interest" description="Disordered" evidence="11">
    <location>
        <begin position="407"/>
        <end position="437"/>
    </location>
</feature>
<feature type="transmembrane region" description="Helical" evidence="12">
    <location>
        <begin position="178"/>
        <end position="199"/>
    </location>
</feature>
<evidence type="ECO:0000256" key="10">
    <source>
        <dbReference type="RuleBase" id="RU003983"/>
    </source>
</evidence>
<reference evidence="15" key="1">
    <citation type="journal article" date="2007" name="Proc. Natl. Acad. Sci. U.S.A.">
        <title>Genome sequencing reveals complex secondary metabolome in the marine actinomycete Salinispora tropica.</title>
        <authorList>
            <person name="Udwary D.W."/>
            <person name="Zeigler L."/>
            <person name="Asolkar R.N."/>
            <person name="Singan V."/>
            <person name="Lapidus A."/>
            <person name="Fenical W."/>
            <person name="Jensen P.R."/>
            <person name="Moore B.S."/>
        </authorList>
    </citation>
    <scope>NUCLEOTIDE SEQUENCE [LARGE SCALE GENOMIC DNA]</scope>
    <source>
        <strain evidence="15">ATCC BAA-916 / DSM 44818 / CNB-440</strain>
    </source>
</reference>
<keyword evidence="3 12" id="KW-0812">Transmembrane</keyword>
<feature type="domain" description="Peptidase M48" evidence="13">
    <location>
        <begin position="224"/>
        <end position="410"/>
    </location>
</feature>
<dbReference type="RefSeq" id="WP_012015158.1">
    <property type="nucleotide sequence ID" value="NC_009380.1"/>
</dbReference>
<dbReference type="Pfam" id="PF01435">
    <property type="entry name" value="Peptidase_M48"/>
    <property type="match status" value="1"/>
</dbReference>
<evidence type="ECO:0000256" key="6">
    <source>
        <dbReference type="ARBA" id="ARBA00022833"/>
    </source>
</evidence>
<accession>A4XBT1</accession>
<keyword evidence="7 12" id="KW-1133">Transmembrane helix</keyword>
<evidence type="ECO:0000313" key="15">
    <source>
        <dbReference type="Proteomes" id="UP000000235"/>
    </source>
</evidence>
<keyword evidence="8 10" id="KW-0482">Metalloprotease</keyword>
<keyword evidence="5 10" id="KW-0378">Hydrolase</keyword>
<keyword evidence="9 12" id="KW-0472">Membrane</keyword>
<comment type="similarity">
    <text evidence="10">Belongs to the peptidase M48 family.</text>
</comment>
<dbReference type="STRING" id="369723.Strop_3958"/>
<evidence type="ECO:0000256" key="5">
    <source>
        <dbReference type="ARBA" id="ARBA00022801"/>
    </source>
</evidence>
<comment type="cofactor">
    <cofactor evidence="10">
        <name>Zn(2+)</name>
        <dbReference type="ChEBI" id="CHEBI:29105"/>
    </cofactor>
    <text evidence="10">Binds 1 zinc ion per subunit.</text>
</comment>
<feature type="transmembrane region" description="Helical" evidence="12">
    <location>
        <begin position="324"/>
        <end position="344"/>
    </location>
</feature>
<evidence type="ECO:0000256" key="9">
    <source>
        <dbReference type="ARBA" id="ARBA00023136"/>
    </source>
</evidence>
<evidence type="ECO:0000259" key="13">
    <source>
        <dbReference type="Pfam" id="PF01435"/>
    </source>
</evidence>
<keyword evidence="4" id="KW-0479">Metal-binding</keyword>
<keyword evidence="6 10" id="KW-0862">Zinc</keyword>
<dbReference type="AlphaFoldDB" id="A4XBT1"/>
<dbReference type="GO" id="GO:0006508">
    <property type="term" value="P:proteolysis"/>
    <property type="evidence" value="ECO:0007669"/>
    <property type="project" value="UniProtKB-KW"/>
</dbReference>
<evidence type="ECO:0000256" key="3">
    <source>
        <dbReference type="ARBA" id="ARBA00022692"/>
    </source>
</evidence>
<sequence length="437" mass="47202">MQCASCGNYIDPAKGECECGAPSPQSTGAEVPGQRPAQPISVPPHNVQPTRGQRLFTRPPGYPTFVSWLVTGAFRDRRGALGAFIAAWFNLPLAVFVGGLGIVYGGIAGYLGGFTSGNEFGPDFLTEVPLLGSVLSGAALQVGGVLGLLVGVLLGCLAGFVGGLFVPWSLVTTEPGYAVGYFVAQSIVAILLSLLYTSYGIATEGWRFRAAGYREPSRRERELLQPILADCAMRLQLDAHPKLLIDDSHEPHAVSGTRHVVISRGLLDEFDYAPEPIAAVLCHELTHWRNADPVSGLFVRGLGLPLYVAYAFVTWLQQKFRHPILSLALGISTWPLLLTIRFFVMPMQAAGNRSAEYLADQGAIWAGHHIGLRQVLSRSQRSFDGARDGWERAICANHPPNELRLERAEAPGVDYPLPDRDSPARPLPVVVSSSSRD</sequence>
<evidence type="ECO:0000256" key="7">
    <source>
        <dbReference type="ARBA" id="ARBA00022989"/>
    </source>
</evidence>
<proteinExistence type="inferred from homology"/>
<feature type="transmembrane region" description="Helical" evidence="12">
    <location>
        <begin position="81"/>
        <end position="104"/>
    </location>
</feature>
<dbReference type="PANTHER" id="PTHR43221:SF2">
    <property type="entry name" value="PROTEASE HTPX HOMOLOG"/>
    <property type="match status" value="1"/>
</dbReference>
<feature type="transmembrane region" description="Helical" evidence="12">
    <location>
        <begin position="124"/>
        <end position="140"/>
    </location>
</feature>
<dbReference type="GO" id="GO:0046872">
    <property type="term" value="F:metal ion binding"/>
    <property type="evidence" value="ECO:0007669"/>
    <property type="project" value="UniProtKB-KW"/>
</dbReference>
<dbReference type="HOGENOM" id="CLU_626835_0_0_11"/>
<dbReference type="GO" id="GO:0004222">
    <property type="term" value="F:metalloendopeptidase activity"/>
    <property type="evidence" value="ECO:0007669"/>
    <property type="project" value="InterPro"/>
</dbReference>
<dbReference type="eggNOG" id="COG0501">
    <property type="taxonomic scope" value="Bacteria"/>
</dbReference>
<evidence type="ECO:0000313" key="14">
    <source>
        <dbReference type="EMBL" id="ABP56388.1"/>
    </source>
</evidence>
<dbReference type="InterPro" id="IPR001915">
    <property type="entry name" value="Peptidase_M48"/>
</dbReference>
<evidence type="ECO:0000256" key="8">
    <source>
        <dbReference type="ARBA" id="ARBA00023049"/>
    </source>
</evidence>
<feature type="transmembrane region" description="Helical" evidence="12">
    <location>
        <begin position="145"/>
        <end position="166"/>
    </location>
</feature>